<dbReference type="SUPFAM" id="SSF52540">
    <property type="entry name" value="P-loop containing nucleoside triphosphate hydrolases"/>
    <property type="match status" value="2"/>
</dbReference>
<evidence type="ECO:0000256" key="3">
    <source>
        <dbReference type="ARBA" id="ARBA00022741"/>
    </source>
</evidence>
<feature type="region of interest" description="Disordered" evidence="9">
    <location>
        <begin position="494"/>
        <end position="533"/>
    </location>
</feature>
<dbReference type="EMBL" id="OU900096">
    <property type="protein sequence ID" value="CAG9860347.1"/>
    <property type="molecule type" value="Genomic_DNA"/>
</dbReference>
<comment type="subcellular location">
    <subcellularLocation>
        <location evidence="1">Nucleus</location>
    </subcellularLocation>
</comment>
<feature type="compositionally biased region" description="Basic and acidic residues" evidence="9">
    <location>
        <begin position="723"/>
        <end position="734"/>
    </location>
</feature>
<dbReference type="PROSITE" id="PS51194">
    <property type="entry name" value="HELICASE_CTER"/>
    <property type="match status" value="1"/>
</dbReference>
<proteinExistence type="inferred from homology"/>
<keyword evidence="8" id="KW-0539">Nucleus</keyword>
<feature type="region of interest" description="Disordered" evidence="9">
    <location>
        <begin position="360"/>
        <end position="386"/>
    </location>
</feature>
<evidence type="ECO:0000313" key="13">
    <source>
        <dbReference type="Proteomes" id="UP001153712"/>
    </source>
</evidence>
<gene>
    <name evidence="12" type="ORF">PHYEVI_LOCUS6702</name>
</gene>
<dbReference type="OrthoDB" id="9900844at2759"/>
<feature type="region of interest" description="Disordered" evidence="9">
    <location>
        <begin position="560"/>
        <end position="734"/>
    </location>
</feature>
<feature type="compositionally biased region" description="Polar residues" evidence="9">
    <location>
        <begin position="609"/>
        <end position="619"/>
    </location>
</feature>
<evidence type="ECO:0000259" key="11">
    <source>
        <dbReference type="PROSITE" id="PS51194"/>
    </source>
</evidence>
<feature type="compositionally biased region" description="Basic residues" evidence="9">
    <location>
        <begin position="500"/>
        <end position="511"/>
    </location>
</feature>
<dbReference type="InterPro" id="IPR044574">
    <property type="entry name" value="ARIP4-like"/>
</dbReference>
<keyword evidence="7" id="KW-0238">DNA-binding</keyword>
<dbReference type="InterPro" id="IPR000330">
    <property type="entry name" value="SNF2_N"/>
</dbReference>
<evidence type="ECO:0000256" key="8">
    <source>
        <dbReference type="ARBA" id="ARBA00023242"/>
    </source>
</evidence>
<accession>A0A9N9XP48</accession>
<feature type="compositionally biased region" description="Polar residues" evidence="9">
    <location>
        <begin position="430"/>
        <end position="440"/>
    </location>
</feature>
<dbReference type="InterPro" id="IPR014001">
    <property type="entry name" value="Helicase_ATP-bd"/>
</dbReference>
<dbReference type="PROSITE" id="PS51192">
    <property type="entry name" value="HELICASE_ATP_BIND_1"/>
    <property type="match status" value="1"/>
</dbReference>
<dbReference type="Gene3D" id="3.40.50.300">
    <property type="entry name" value="P-loop containing nucleotide triphosphate hydrolases"/>
    <property type="match status" value="1"/>
</dbReference>
<dbReference type="Proteomes" id="UP001153712">
    <property type="component" value="Chromosome 3"/>
</dbReference>
<dbReference type="SMART" id="SM00490">
    <property type="entry name" value="HELICc"/>
    <property type="match status" value="1"/>
</dbReference>
<dbReference type="CDD" id="cd18793">
    <property type="entry name" value="SF2_C_SNF"/>
    <property type="match status" value="1"/>
</dbReference>
<evidence type="ECO:0000256" key="7">
    <source>
        <dbReference type="ARBA" id="ARBA00023125"/>
    </source>
</evidence>
<dbReference type="GO" id="GO:0005524">
    <property type="term" value="F:ATP binding"/>
    <property type="evidence" value="ECO:0007669"/>
    <property type="project" value="UniProtKB-KW"/>
</dbReference>
<dbReference type="GO" id="GO:0003677">
    <property type="term" value="F:DNA binding"/>
    <property type="evidence" value="ECO:0007669"/>
    <property type="project" value="UniProtKB-KW"/>
</dbReference>
<keyword evidence="5" id="KW-0347">Helicase</keyword>
<evidence type="ECO:0000256" key="4">
    <source>
        <dbReference type="ARBA" id="ARBA00022801"/>
    </source>
</evidence>
<dbReference type="InterPro" id="IPR001650">
    <property type="entry name" value="Helicase_C-like"/>
</dbReference>
<dbReference type="InterPro" id="IPR027417">
    <property type="entry name" value="P-loop_NTPase"/>
</dbReference>
<keyword evidence="13" id="KW-1185">Reference proteome</keyword>
<evidence type="ECO:0008006" key="14">
    <source>
        <dbReference type="Google" id="ProtNLM"/>
    </source>
</evidence>
<feature type="compositionally biased region" description="Acidic residues" evidence="9">
    <location>
        <begin position="362"/>
        <end position="371"/>
    </location>
</feature>
<sequence>MAKEVSSFEDLDKKLVDILEDIVKLHDETSDFLEPLRLEPNQNLKTIGIPLAKLLCFLKGNVSVFVKNLHKHVHSCEVDSSISAESNGLLGNMQSILSKCIGNVLISKEGEEGKYTYAKQVDASTMTSHMETDKSINCLHLKKMNISDSAETTDSQWKDTLQRSANNGITYNAPSTEIIEQMASIFNEDTKKDQNSKEGKSDSLSVYSLMTEKNESDVEELTNISCKKNNIGNDSQELDFASTDSDETDIDKSISKNCQSPQQSKEVKVCLNRLESQSSSTSFEFDIRCATESQTPLKPSQIICQAELNDLNKLLDTCLNKPSDLLDCTMEEYLNTQENSVNEGAPQATQEYLPTIKVEKEESQDENDTDLEENKSNETNLSETSALINTVKKLESDSETDEATKAEKILKFYEEHSELSSSLSDSESDTISCDSSMPSETENDVLLKNNKMETDCFVELERINVPPKILNKYNKSLSDNIDWLCNIDNIEAKKPTSPSKRVRAKQRRRVSFMKVSSSSDATSSDDETSDRTVSPLLNDSVRKKLDDVIASTLCQNLKESSSYDSDSSVEDKKNKTDKKRLVKDKPRELTEEEKRKKAWKNDPLLRGNFSDSDSDASCNKKTTKKTKSTSDDDSSFSVKSDDLKCNSDSDSNDFQEKPKFKQKQSPISPVKQNTRMDSDSSDSDSDVQFVSPKRNNSNEASKNSDASPQKGRREIRSILSDGDLAKETKEAKKAEMDRIERLKIRNKNLDMLSQSFCSQSSELEILPLVLDIDEKTDKTVQVNEVLTKKLKPHQREGIKFMWDVCYESLETLKENSGSGCILAHCMGLGKTFQVLSLCHTLFACEETSTKHILIVCPLSTVNNWRKETKFAFEGVQLNFRFFTISGNKCKKMEDRCNIVKKWYLDRRSILVMGYECFENLTNDTKLDKFSDKWKGLMLEYLCDPGPDLVVCDEGHLIKNKKALRTVALHKIRTRRRIVLTGTPLQNNLEEYFEMVSFVKPNLLGNRKEFKRNFVNPIKNGQYEDSNEHDIRIMKKMTHVLHKLLVSTVQRVEDTELEIYLPRMVDYAVYVQLKQPQVDLYNSYLDGTGYMKKEFLKDFITLQLICTHPQLLEFNSIRRKKKIREKDVITKEDDQFVGNNDKWWKGKLPESASQKIEYGSKLLVLKAIIEECEAVGDKLLVFSQNLSELDLIEHFLKKLGTEKSKTWTKDIDYFRMDGTVTPEQRSYICDSFNDKHRKSVKLLLMSTKVGGLGLNLTAANRIVIMTVAWNPSYDTQSVFRAYRFGQKKKVYVYRLIALDTMESKVYQLQVTKLAIAHRVIDKHHITRHYKSHDLELFYSKLDIDSERPTPNVPEDEILANVICQLPCVYKYHEHKALLADRPEDKLSEQELATAWEDFKNNKNVFEPANMELPLHTPGATFGWSYNLDTGPANPYQSDAQPSTSSAMHVPSVNNNQMSATHTLSPGIYPNSRSNQIPAGGMLNRILNNARGDEMVNSVQPRPGIAVENFVNGAKRTLFGKHKNDESKRMRLVDGNAKQRLRYDENQIEKIDLVEDDPVTDNEDVIMLN</sequence>
<dbReference type="GO" id="GO:0004386">
    <property type="term" value="F:helicase activity"/>
    <property type="evidence" value="ECO:0007669"/>
    <property type="project" value="UniProtKB-KW"/>
</dbReference>
<dbReference type="Pfam" id="PF00176">
    <property type="entry name" value="SNF2-rel_dom"/>
    <property type="match status" value="1"/>
</dbReference>
<protein>
    <recommendedName>
        <fullName evidence="14">Transcriptional regulator ATRX</fullName>
    </recommendedName>
</protein>
<evidence type="ECO:0000313" key="12">
    <source>
        <dbReference type="EMBL" id="CAG9860347.1"/>
    </source>
</evidence>
<evidence type="ECO:0000256" key="6">
    <source>
        <dbReference type="ARBA" id="ARBA00022840"/>
    </source>
</evidence>
<reference evidence="12" key="1">
    <citation type="submission" date="2022-01" db="EMBL/GenBank/DDBJ databases">
        <authorList>
            <person name="King R."/>
        </authorList>
    </citation>
    <scope>NUCLEOTIDE SEQUENCE</scope>
</reference>
<evidence type="ECO:0000259" key="10">
    <source>
        <dbReference type="PROSITE" id="PS51192"/>
    </source>
</evidence>
<comment type="similarity">
    <text evidence="2">Belongs to the SNF2/RAD54 helicase family.</text>
</comment>
<feature type="compositionally biased region" description="Polar residues" evidence="9">
    <location>
        <begin position="377"/>
        <end position="386"/>
    </location>
</feature>
<dbReference type="PANTHER" id="PTHR45797">
    <property type="entry name" value="RAD54-LIKE"/>
    <property type="match status" value="1"/>
</dbReference>
<organism evidence="12 13">
    <name type="scientific">Phyllotreta striolata</name>
    <name type="common">Striped flea beetle</name>
    <name type="synonym">Crioceris striolata</name>
    <dbReference type="NCBI Taxonomy" id="444603"/>
    <lineage>
        <taxon>Eukaryota</taxon>
        <taxon>Metazoa</taxon>
        <taxon>Ecdysozoa</taxon>
        <taxon>Arthropoda</taxon>
        <taxon>Hexapoda</taxon>
        <taxon>Insecta</taxon>
        <taxon>Pterygota</taxon>
        <taxon>Neoptera</taxon>
        <taxon>Endopterygota</taxon>
        <taxon>Coleoptera</taxon>
        <taxon>Polyphaga</taxon>
        <taxon>Cucujiformia</taxon>
        <taxon>Chrysomeloidea</taxon>
        <taxon>Chrysomelidae</taxon>
        <taxon>Galerucinae</taxon>
        <taxon>Alticini</taxon>
        <taxon>Phyllotreta</taxon>
    </lineage>
</organism>
<dbReference type="PANTHER" id="PTHR45797:SF3">
    <property type="entry name" value="TRANSCRIPTIONAL REGULATOR ATRX HOMOLOG"/>
    <property type="match status" value="1"/>
</dbReference>
<dbReference type="Pfam" id="PF00271">
    <property type="entry name" value="Helicase_C"/>
    <property type="match status" value="1"/>
</dbReference>
<dbReference type="GO" id="GO:0016887">
    <property type="term" value="F:ATP hydrolysis activity"/>
    <property type="evidence" value="ECO:0007669"/>
    <property type="project" value="InterPro"/>
</dbReference>
<feature type="compositionally biased region" description="Polar residues" evidence="9">
    <location>
        <begin position="693"/>
        <end position="707"/>
    </location>
</feature>
<keyword evidence="4" id="KW-0378">Hydrolase</keyword>
<keyword evidence="3" id="KW-0547">Nucleotide-binding</keyword>
<feature type="compositionally biased region" description="Polar residues" evidence="9">
    <location>
        <begin position="663"/>
        <end position="675"/>
    </location>
</feature>
<dbReference type="InterPro" id="IPR049730">
    <property type="entry name" value="SNF2/RAD54-like_C"/>
</dbReference>
<feature type="compositionally biased region" description="Basic and acidic residues" evidence="9">
    <location>
        <begin position="583"/>
        <end position="595"/>
    </location>
</feature>
<evidence type="ECO:0000256" key="1">
    <source>
        <dbReference type="ARBA" id="ARBA00004123"/>
    </source>
</evidence>
<feature type="region of interest" description="Disordered" evidence="9">
    <location>
        <begin position="237"/>
        <end position="257"/>
    </location>
</feature>
<feature type="domain" description="Helicase ATP-binding" evidence="10">
    <location>
        <begin position="811"/>
        <end position="1001"/>
    </location>
</feature>
<dbReference type="GO" id="GO:0005634">
    <property type="term" value="C:nucleus"/>
    <property type="evidence" value="ECO:0007669"/>
    <property type="project" value="UniProtKB-SubCell"/>
</dbReference>
<evidence type="ECO:0000256" key="2">
    <source>
        <dbReference type="ARBA" id="ARBA00007025"/>
    </source>
</evidence>
<feature type="region of interest" description="Disordered" evidence="9">
    <location>
        <begin position="419"/>
        <end position="441"/>
    </location>
</feature>
<feature type="domain" description="Helicase C-terminal" evidence="11">
    <location>
        <begin position="1163"/>
        <end position="1334"/>
    </location>
</feature>
<evidence type="ECO:0000256" key="5">
    <source>
        <dbReference type="ARBA" id="ARBA00022806"/>
    </source>
</evidence>
<dbReference type="SMART" id="SM00487">
    <property type="entry name" value="DEXDc"/>
    <property type="match status" value="1"/>
</dbReference>
<dbReference type="Gene3D" id="3.40.50.10810">
    <property type="entry name" value="Tandem AAA-ATPase domain"/>
    <property type="match status" value="1"/>
</dbReference>
<name>A0A9N9XP48_PHYSR</name>
<dbReference type="InterPro" id="IPR038718">
    <property type="entry name" value="SNF2-like_sf"/>
</dbReference>
<keyword evidence="6" id="KW-0067">ATP-binding</keyword>
<evidence type="ECO:0000256" key="9">
    <source>
        <dbReference type="SAM" id="MobiDB-lite"/>
    </source>
</evidence>